<dbReference type="GeneID" id="31361126"/>
<sequence>MVIITVQFIRDSSYSFQIEVEENYSVGDLKQKIEYHHGLLADDTRIIVAGKGLGDHHFKEMGDTFINLSHLLLSNIVKYLHSNHDKIIFSLVCRRWFYEKDKYLCLKNMKGYHRQNLNKQNYNLTSFNHQLSAIEYRKSKKYIFYKDDTQDDLDYIEIEDQMKKIIFQSRDDEYLYLSQSFRDRLARSNIDTLEIHCVLKIKFDQFPSNIKKMSIFRHYCSTDFKWLPESLESLTLLYHYKTIVSPFTSTLRHLEFSETFAHQINISLLPPLLEVLICFKATFIATPSTDGSKQDLPSSLTRLSVHAKYLPLLRNLGALRDLKLLFTYNEENQLRHGDLPSTITKLKFVEITGQLWSDALALPEIRHLEFINSNLTFGKNVFSHLDRLESLIFNGVSCRHSIELVSNV</sequence>
<proteinExistence type="predicted"/>
<organism evidence="2 3">
    <name type="scientific">Heterostelium pallidum (strain ATCC 26659 / Pp 5 / PN500)</name>
    <name type="common">Cellular slime mold</name>
    <name type="synonym">Polysphondylium pallidum</name>
    <dbReference type="NCBI Taxonomy" id="670386"/>
    <lineage>
        <taxon>Eukaryota</taxon>
        <taxon>Amoebozoa</taxon>
        <taxon>Evosea</taxon>
        <taxon>Eumycetozoa</taxon>
        <taxon>Dictyostelia</taxon>
        <taxon>Acytosteliales</taxon>
        <taxon>Acytosteliaceae</taxon>
        <taxon>Heterostelium</taxon>
    </lineage>
</organism>
<name>D3BAR2_HETP5</name>
<dbReference type="Pfam" id="PF00240">
    <property type="entry name" value="ubiquitin"/>
    <property type="match status" value="1"/>
</dbReference>
<dbReference type="InterPro" id="IPR051251">
    <property type="entry name" value="STK_FNIP-Repeat"/>
</dbReference>
<dbReference type="InterPro" id="IPR000626">
    <property type="entry name" value="Ubiquitin-like_dom"/>
</dbReference>
<keyword evidence="3" id="KW-1185">Reference proteome</keyword>
<dbReference type="EMBL" id="ADBJ01000025">
    <property type="protein sequence ID" value="EFA81649.1"/>
    <property type="molecule type" value="Genomic_DNA"/>
</dbReference>
<dbReference type="InterPro" id="IPR029071">
    <property type="entry name" value="Ubiquitin-like_domsf"/>
</dbReference>
<feature type="domain" description="Ubiquitin-like" evidence="1">
    <location>
        <begin position="2"/>
        <end position="56"/>
    </location>
</feature>
<evidence type="ECO:0000259" key="1">
    <source>
        <dbReference type="PROSITE" id="PS50053"/>
    </source>
</evidence>
<dbReference type="Gene3D" id="1.20.1280.50">
    <property type="match status" value="1"/>
</dbReference>
<dbReference type="PANTHER" id="PTHR32134">
    <property type="entry name" value="FNIP REPEAT-CONTAINING PROTEIN"/>
    <property type="match status" value="1"/>
</dbReference>
<dbReference type="Proteomes" id="UP000001396">
    <property type="component" value="Unassembled WGS sequence"/>
</dbReference>
<dbReference type="AlphaFoldDB" id="D3BAR2"/>
<dbReference type="RefSeq" id="XP_020433766.1">
    <property type="nucleotide sequence ID" value="XM_020576517.1"/>
</dbReference>
<dbReference type="PROSITE" id="PS50053">
    <property type="entry name" value="UBIQUITIN_2"/>
    <property type="match status" value="1"/>
</dbReference>
<protein>
    <recommendedName>
        <fullName evidence="1">Ubiquitin-like domain-containing protein</fullName>
    </recommendedName>
</protein>
<dbReference type="Gene3D" id="3.10.20.90">
    <property type="entry name" value="Phosphatidylinositol 3-kinase Catalytic Subunit, Chain A, domain 1"/>
    <property type="match status" value="1"/>
</dbReference>
<dbReference type="InParanoid" id="D3BAR2"/>
<dbReference type="SUPFAM" id="SSF54236">
    <property type="entry name" value="Ubiquitin-like"/>
    <property type="match status" value="1"/>
</dbReference>
<gene>
    <name evidence="2" type="ORF">PPL_05642</name>
</gene>
<accession>D3BAR2</accession>
<evidence type="ECO:0000313" key="2">
    <source>
        <dbReference type="EMBL" id="EFA81649.1"/>
    </source>
</evidence>
<evidence type="ECO:0000313" key="3">
    <source>
        <dbReference type="Proteomes" id="UP000001396"/>
    </source>
</evidence>
<reference evidence="2 3" key="1">
    <citation type="journal article" date="2011" name="Genome Res.">
        <title>Phylogeny-wide analysis of social amoeba genomes highlights ancient origins for complex intercellular communication.</title>
        <authorList>
            <person name="Heidel A.J."/>
            <person name="Lawal H.M."/>
            <person name="Felder M."/>
            <person name="Schilde C."/>
            <person name="Helps N.R."/>
            <person name="Tunggal B."/>
            <person name="Rivero F."/>
            <person name="John U."/>
            <person name="Schleicher M."/>
            <person name="Eichinger L."/>
            <person name="Platzer M."/>
            <person name="Noegel A.A."/>
            <person name="Schaap P."/>
            <person name="Gloeckner G."/>
        </authorList>
    </citation>
    <scope>NUCLEOTIDE SEQUENCE [LARGE SCALE GENOMIC DNA]</scope>
    <source>
        <strain evidence="3">ATCC 26659 / Pp 5 / PN500</strain>
    </source>
</reference>
<dbReference type="PANTHER" id="PTHR32134:SF169">
    <property type="entry name" value="FNIP REPEAT-CONTAINING PROTEIN-RELATED"/>
    <property type="match status" value="1"/>
</dbReference>
<comment type="caution">
    <text evidence="2">The sequence shown here is derived from an EMBL/GenBank/DDBJ whole genome shotgun (WGS) entry which is preliminary data.</text>
</comment>